<feature type="region of interest" description="Disordered" evidence="1">
    <location>
        <begin position="1"/>
        <end position="41"/>
    </location>
</feature>
<sequence length="41" mass="5041">MKDECGKAPQRAIEDTRTDKQRRREGNPYETRQDFNLHHRR</sequence>
<gene>
    <name evidence="2" type="ORF">XCR1_840076</name>
</gene>
<evidence type="ECO:0000256" key="1">
    <source>
        <dbReference type="SAM" id="MobiDB-lite"/>
    </source>
</evidence>
<reference evidence="2 3" key="1">
    <citation type="submission" date="2013-11" db="EMBL/GenBank/DDBJ databases">
        <title>Draft genome sequence and annotation of the entomopathogenic bacterium, Xenorhabdus cabanillasi strain JM26.</title>
        <authorList>
            <person name="Gualtieri M."/>
            <person name="Ogier J.C."/>
            <person name="Pages S."/>
            <person name="Givaudan A."/>
            <person name="Gaudriault S."/>
        </authorList>
    </citation>
    <scope>NUCLEOTIDE SEQUENCE [LARGE SCALE GENOMIC DNA]</scope>
    <source>
        <strain evidence="2 3">JM26</strain>
    </source>
</reference>
<evidence type="ECO:0000313" key="3">
    <source>
        <dbReference type="Proteomes" id="UP000019197"/>
    </source>
</evidence>
<name>W1JB42_9GAMM</name>
<protein>
    <submittedName>
        <fullName evidence="2">Uncharacterized protein</fullName>
    </submittedName>
</protein>
<accession>W1JB42</accession>
<organism evidence="2 3">
    <name type="scientific">Xenorhabdus cabanillasii JM26</name>
    <dbReference type="NCBI Taxonomy" id="1427517"/>
    <lineage>
        <taxon>Bacteria</taxon>
        <taxon>Pseudomonadati</taxon>
        <taxon>Pseudomonadota</taxon>
        <taxon>Gammaproteobacteria</taxon>
        <taxon>Enterobacterales</taxon>
        <taxon>Morganellaceae</taxon>
        <taxon>Xenorhabdus</taxon>
    </lineage>
</organism>
<dbReference type="AlphaFoldDB" id="W1JB42"/>
<comment type="caution">
    <text evidence="2">The sequence shown here is derived from an EMBL/GenBank/DDBJ whole genome shotgun (WGS) entry which is preliminary data.</text>
</comment>
<dbReference type="EMBL" id="CBXE010000480">
    <property type="protein sequence ID" value="CDL87116.1"/>
    <property type="molecule type" value="Genomic_DNA"/>
</dbReference>
<evidence type="ECO:0000313" key="2">
    <source>
        <dbReference type="EMBL" id="CDL87116.1"/>
    </source>
</evidence>
<dbReference type="Proteomes" id="UP000019197">
    <property type="component" value="Unassembled WGS sequence"/>
</dbReference>
<proteinExistence type="predicted"/>